<gene>
    <name evidence="2" type="ORF">FZC84_07090</name>
</gene>
<dbReference type="InterPro" id="IPR003848">
    <property type="entry name" value="DUF218"/>
</dbReference>
<dbReference type="PANTHER" id="PTHR30336:SF4">
    <property type="entry name" value="ENVELOPE BIOGENESIS FACTOR ELYC"/>
    <property type="match status" value="1"/>
</dbReference>
<dbReference type="RefSeq" id="WP_148953390.1">
    <property type="nucleotide sequence ID" value="NZ_VTEG01000003.1"/>
</dbReference>
<accession>A0A5D4MH13</accession>
<evidence type="ECO:0000259" key="1">
    <source>
        <dbReference type="Pfam" id="PF02698"/>
    </source>
</evidence>
<sequence>MKPIISKEPDTPQFTETRVKDLTTIVFGERKELKNCDALFVFSGTHPGHWEKAIEAYQRGLCKKVIVTGGKSLTGVPHPNWGCETLNEADVIISHLLDGGVPFDKIIKENKSSNSLENVLFAKEIFDFSSLRSLMFICKSHAAGRQERTLRKHLGEHLEFIPFSFAAEYKGIKIERETWSESETGRSRVWGEFLRILTYGERGDIASL</sequence>
<dbReference type="AlphaFoldDB" id="A0A5D4MH13"/>
<feature type="domain" description="DUF218" evidence="1">
    <location>
        <begin position="38"/>
        <end position="171"/>
    </location>
</feature>
<evidence type="ECO:0000313" key="3">
    <source>
        <dbReference type="Proteomes" id="UP000325182"/>
    </source>
</evidence>
<dbReference type="PANTHER" id="PTHR30336">
    <property type="entry name" value="INNER MEMBRANE PROTEIN, PROBABLE PERMEASE"/>
    <property type="match status" value="1"/>
</dbReference>
<proteinExistence type="predicted"/>
<dbReference type="Gene3D" id="3.40.50.620">
    <property type="entry name" value="HUPs"/>
    <property type="match status" value="1"/>
</dbReference>
<name>A0A5D4MH13_9BACI</name>
<reference evidence="2 3" key="1">
    <citation type="submission" date="2019-08" db="EMBL/GenBank/DDBJ databases">
        <title>Bacillus genomes from the desert of Cuatro Cienegas, Coahuila.</title>
        <authorList>
            <person name="Olmedo-Alvarez G."/>
        </authorList>
    </citation>
    <scope>NUCLEOTIDE SEQUENCE [LARGE SCALE GENOMIC DNA]</scope>
    <source>
        <strain evidence="2 3">CH128b_4D</strain>
    </source>
</reference>
<dbReference type="CDD" id="cd06259">
    <property type="entry name" value="YdcF-like"/>
    <property type="match status" value="1"/>
</dbReference>
<dbReference type="Proteomes" id="UP000325182">
    <property type="component" value="Unassembled WGS sequence"/>
</dbReference>
<dbReference type="GO" id="GO:0000270">
    <property type="term" value="P:peptidoglycan metabolic process"/>
    <property type="evidence" value="ECO:0007669"/>
    <property type="project" value="TreeGrafter"/>
</dbReference>
<dbReference type="EMBL" id="VTEG01000003">
    <property type="protein sequence ID" value="TYS00301.1"/>
    <property type="molecule type" value="Genomic_DNA"/>
</dbReference>
<dbReference type="Pfam" id="PF02698">
    <property type="entry name" value="DUF218"/>
    <property type="match status" value="1"/>
</dbReference>
<evidence type="ECO:0000313" key="2">
    <source>
        <dbReference type="EMBL" id="TYS00301.1"/>
    </source>
</evidence>
<comment type="caution">
    <text evidence="2">The sequence shown here is derived from an EMBL/GenBank/DDBJ whole genome shotgun (WGS) entry which is preliminary data.</text>
</comment>
<dbReference type="InterPro" id="IPR051599">
    <property type="entry name" value="Cell_Envelope_Assoc"/>
</dbReference>
<dbReference type="GO" id="GO:0043164">
    <property type="term" value="P:Gram-negative-bacterium-type cell wall biogenesis"/>
    <property type="evidence" value="ECO:0007669"/>
    <property type="project" value="TreeGrafter"/>
</dbReference>
<protein>
    <submittedName>
        <fullName evidence="2">YdcF family protein</fullName>
    </submittedName>
</protein>
<organism evidence="2 3">
    <name type="scientific">Rossellomorea vietnamensis</name>
    <dbReference type="NCBI Taxonomy" id="218284"/>
    <lineage>
        <taxon>Bacteria</taxon>
        <taxon>Bacillati</taxon>
        <taxon>Bacillota</taxon>
        <taxon>Bacilli</taxon>
        <taxon>Bacillales</taxon>
        <taxon>Bacillaceae</taxon>
        <taxon>Rossellomorea</taxon>
    </lineage>
</organism>
<dbReference type="InterPro" id="IPR014729">
    <property type="entry name" value="Rossmann-like_a/b/a_fold"/>
</dbReference>
<dbReference type="GO" id="GO:0005886">
    <property type="term" value="C:plasma membrane"/>
    <property type="evidence" value="ECO:0007669"/>
    <property type="project" value="TreeGrafter"/>
</dbReference>